<accession>A0ABT9BFY4</accession>
<dbReference type="Pfam" id="PF14595">
    <property type="entry name" value="Thioredoxin_9"/>
    <property type="match status" value="1"/>
</dbReference>
<keyword evidence="2" id="KW-1185">Reference proteome</keyword>
<comment type="caution">
    <text evidence="1">The sequence shown here is derived from an EMBL/GenBank/DDBJ whole genome shotgun (WGS) entry which is preliminary data.</text>
</comment>
<dbReference type="RefSeq" id="WP_305008081.1">
    <property type="nucleotide sequence ID" value="NZ_JAUQSY010000013.1"/>
</dbReference>
<dbReference type="Gene3D" id="3.40.30.10">
    <property type="entry name" value="Glutaredoxin"/>
    <property type="match status" value="1"/>
</dbReference>
<gene>
    <name evidence="1" type="ORF">Q5H93_18285</name>
</gene>
<sequence>MTAEPVLTPARLAAAYSYATYRQLIDNLLAEGRTTGPNQSESLTHYTQLNVQRMERLDKTTKLLPELATAAAQVPGHYEWLVITEGWCGDAAQIVPVLEAVARASGGRIRTHYLLRDENPDLMDRYLTRGGRAIPKLVVLAADTLIEVAEWGPRPVIAQTLYWELKNQHLPYEDLATALHTWYAKDKTRSTQQELLALLRRLHSPAAA</sequence>
<dbReference type="InterPro" id="IPR036249">
    <property type="entry name" value="Thioredoxin-like_sf"/>
</dbReference>
<proteinExistence type="predicted"/>
<dbReference type="SUPFAM" id="SSF52833">
    <property type="entry name" value="Thioredoxin-like"/>
    <property type="match status" value="1"/>
</dbReference>
<name>A0ABT9BFY4_9BACT</name>
<organism evidence="1 2">
    <name type="scientific">Hymenobacter aranciens</name>
    <dbReference type="NCBI Taxonomy" id="3063996"/>
    <lineage>
        <taxon>Bacteria</taxon>
        <taxon>Pseudomonadati</taxon>
        <taxon>Bacteroidota</taxon>
        <taxon>Cytophagia</taxon>
        <taxon>Cytophagales</taxon>
        <taxon>Hymenobacteraceae</taxon>
        <taxon>Hymenobacter</taxon>
    </lineage>
</organism>
<evidence type="ECO:0000313" key="2">
    <source>
        <dbReference type="Proteomes" id="UP001176429"/>
    </source>
</evidence>
<protein>
    <submittedName>
        <fullName evidence="1">Thioredoxin family protein</fullName>
    </submittedName>
</protein>
<dbReference type="EMBL" id="JAUQSY010000013">
    <property type="protein sequence ID" value="MDO7876700.1"/>
    <property type="molecule type" value="Genomic_DNA"/>
</dbReference>
<evidence type="ECO:0000313" key="1">
    <source>
        <dbReference type="EMBL" id="MDO7876700.1"/>
    </source>
</evidence>
<dbReference type="Proteomes" id="UP001176429">
    <property type="component" value="Unassembled WGS sequence"/>
</dbReference>
<reference evidence="1" key="1">
    <citation type="submission" date="2023-07" db="EMBL/GenBank/DDBJ databases">
        <authorList>
            <person name="Kim M.K."/>
        </authorList>
    </citation>
    <scope>NUCLEOTIDE SEQUENCE</scope>
    <source>
        <strain evidence="1">ASUV-10-1</strain>
    </source>
</reference>